<sequence>MRITSVIPTRNFKLLLVFDMQEYRIVDIRKFLKDDSGLLAEVRDDLELFLQVTLDDIAGTVCWPNGVDFEPALLYQECMDVDFP</sequence>
<accession>A0A544UK68</accession>
<dbReference type="InterPro" id="IPR018841">
    <property type="entry name" value="DUF2442"/>
</dbReference>
<name>A0A544UK68_LYSSH</name>
<dbReference type="InterPro" id="IPR036782">
    <property type="entry name" value="NE0471-like_N"/>
</dbReference>
<dbReference type="Gene3D" id="3.30.2020.10">
    <property type="entry name" value="NE0471-like N-terminal domain"/>
    <property type="match status" value="1"/>
</dbReference>
<gene>
    <name evidence="1" type="ORF">C7Y47_11365</name>
</gene>
<dbReference type="Pfam" id="PF10387">
    <property type="entry name" value="DUF2442"/>
    <property type="match status" value="1"/>
</dbReference>
<protein>
    <submittedName>
        <fullName evidence="1">DUF2442 domain-containing protein</fullName>
    </submittedName>
</protein>
<comment type="caution">
    <text evidence="1">The sequence shown here is derived from an EMBL/GenBank/DDBJ whole genome shotgun (WGS) entry which is preliminary data.</text>
</comment>
<dbReference type="AlphaFoldDB" id="A0A544UK68"/>
<evidence type="ECO:0000313" key="2">
    <source>
        <dbReference type="Proteomes" id="UP000317944"/>
    </source>
</evidence>
<dbReference type="OrthoDB" id="162796at2"/>
<dbReference type="EMBL" id="SADV01000007">
    <property type="protein sequence ID" value="TQR33630.1"/>
    <property type="molecule type" value="Genomic_DNA"/>
</dbReference>
<dbReference type="SUPFAM" id="SSF143880">
    <property type="entry name" value="NE0471 N-terminal domain-like"/>
    <property type="match status" value="1"/>
</dbReference>
<dbReference type="RefSeq" id="WP_142508888.1">
    <property type="nucleotide sequence ID" value="NZ_SADV01000007.1"/>
</dbReference>
<proteinExistence type="predicted"/>
<dbReference type="Proteomes" id="UP000317944">
    <property type="component" value="Unassembled WGS sequence"/>
</dbReference>
<organism evidence="1 2">
    <name type="scientific">Lysinibacillus sphaericus</name>
    <name type="common">Bacillus sphaericus</name>
    <dbReference type="NCBI Taxonomy" id="1421"/>
    <lineage>
        <taxon>Bacteria</taxon>
        <taxon>Bacillati</taxon>
        <taxon>Bacillota</taxon>
        <taxon>Bacilli</taxon>
        <taxon>Bacillales</taxon>
        <taxon>Bacillaceae</taxon>
        <taxon>Lysinibacillus</taxon>
    </lineage>
</organism>
<reference evidence="1 2" key="1">
    <citation type="submission" date="2018-03" db="EMBL/GenBank/DDBJ databases">
        <title>Aerobic endospore-forming bacteria genome sequencing and assembly.</title>
        <authorList>
            <person name="Cavalcante D.A."/>
            <person name="Driks A."/>
            <person name="Putonti C."/>
            <person name="De-Souza M.T."/>
        </authorList>
    </citation>
    <scope>NUCLEOTIDE SEQUENCE [LARGE SCALE GENOMIC DNA]</scope>
    <source>
        <strain evidence="1 2">SDF0037</strain>
    </source>
</reference>
<evidence type="ECO:0000313" key="1">
    <source>
        <dbReference type="EMBL" id="TQR33630.1"/>
    </source>
</evidence>